<name>A0A067SPC6_GALM3</name>
<dbReference type="STRING" id="685588.A0A067SPC6"/>
<feature type="transmembrane region" description="Helical" evidence="7">
    <location>
        <begin position="48"/>
        <end position="65"/>
    </location>
</feature>
<evidence type="ECO:0000313" key="10">
    <source>
        <dbReference type="Proteomes" id="UP000027222"/>
    </source>
</evidence>
<feature type="transmembrane region" description="Helical" evidence="7">
    <location>
        <begin position="178"/>
        <end position="199"/>
    </location>
</feature>
<dbReference type="PANTHER" id="PTHR43791">
    <property type="entry name" value="PERMEASE-RELATED"/>
    <property type="match status" value="1"/>
</dbReference>
<organism evidence="9 10">
    <name type="scientific">Galerina marginata (strain CBS 339.88)</name>
    <dbReference type="NCBI Taxonomy" id="685588"/>
    <lineage>
        <taxon>Eukaryota</taxon>
        <taxon>Fungi</taxon>
        <taxon>Dikarya</taxon>
        <taxon>Basidiomycota</taxon>
        <taxon>Agaricomycotina</taxon>
        <taxon>Agaricomycetes</taxon>
        <taxon>Agaricomycetidae</taxon>
        <taxon>Agaricales</taxon>
        <taxon>Agaricineae</taxon>
        <taxon>Strophariaceae</taxon>
        <taxon>Galerina</taxon>
    </lineage>
</organism>
<dbReference type="PROSITE" id="PS50850">
    <property type="entry name" value="MFS"/>
    <property type="match status" value="1"/>
</dbReference>
<evidence type="ECO:0000256" key="1">
    <source>
        <dbReference type="ARBA" id="ARBA00004141"/>
    </source>
</evidence>
<feature type="transmembrane region" description="Helical" evidence="7">
    <location>
        <begin position="438"/>
        <end position="461"/>
    </location>
</feature>
<gene>
    <name evidence="9" type="ORF">GALMADRAFT_126423</name>
</gene>
<dbReference type="PANTHER" id="PTHR43791:SF85">
    <property type="entry name" value="TRANSPORTER, PUTATIVE (AFU_ORTHOLOGUE AFUA_6G00710)-RELATED"/>
    <property type="match status" value="1"/>
</dbReference>
<dbReference type="InterPro" id="IPR036259">
    <property type="entry name" value="MFS_trans_sf"/>
</dbReference>
<dbReference type="GO" id="GO:0016020">
    <property type="term" value="C:membrane"/>
    <property type="evidence" value="ECO:0007669"/>
    <property type="project" value="UniProtKB-SubCell"/>
</dbReference>
<feature type="domain" description="Major facilitator superfamily (MFS) profile" evidence="8">
    <location>
        <begin position="52"/>
        <end position="464"/>
    </location>
</feature>
<evidence type="ECO:0000256" key="6">
    <source>
        <dbReference type="SAM" id="MobiDB-lite"/>
    </source>
</evidence>
<dbReference type="SUPFAM" id="SSF103473">
    <property type="entry name" value="MFS general substrate transporter"/>
    <property type="match status" value="1"/>
</dbReference>
<dbReference type="GO" id="GO:0022857">
    <property type="term" value="F:transmembrane transporter activity"/>
    <property type="evidence" value="ECO:0007669"/>
    <property type="project" value="InterPro"/>
</dbReference>
<feature type="transmembrane region" description="Helical" evidence="7">
    <location>
        <begin position="371"/>
        <end position="394"/>
    </location>
</feature>
<dbReference type="InterPro" id="IPR011701">
    <property type="entry name" value="MFS"/>
</dbReference>
<evidence type="ECO:0000256" key="5">
    <source>
        <dbReference type="ARBA" id="ARBA00023136"/>
    </source>
</evidence>
<keyword evidence="2" id="KW-0813">Transport</keyword>
<dbReference type="FunFam" id="1.20.1250.20:FF:000013">
    <property type="entry name" value="MFS general substrate transporter"/>
    <property type="match status" value="1"/>
</dbReference>
<evidence type="ECO:0000256" key="2">
    <source>
        <dbReference type="ARBA" id="ARBA00022448"/>
    </source>
</evidence>
<accession>A0A067SPC6</accession>
<reference evidence="10" key="1">
    <citation type="journal article" date="2014" name="Proc. Natl. Acad. Sci. U.S.A.">
        <title>Extensive sampling of basidiomycete genomes demonstrates inadequacy of the white-rot/brown-rot paradigm for wood decay fungi.</title>
        <authorList>
            <person name="Riley R."/>
            <person name="Salamov A.A."/>
            <person name="Brown D.W."/>
            <person name="Nagy L.G."/>
            <person name="Floudas D."/>
            <person name="Held B.W."/>
            <person name="Levasseur A."/>
            <person name="Lombard V."/>
            <person name="Morin E."/>
            <person name="Otillar R."/>
            <person name="Lindquist E.A."/>
            <person name="Sun H."/>
            <person name="LaButti K.M."/>
            <person name="Schmutz J."/>
            <person name="Jabbour D."/>
            <person name="Luo H."/>
            <person name="Baker S.E."/>
            <person name="Pisabarro A.G."/>
            <person name="Walton J.D."/>
            <person name="Blanchette R.A."/>
            <person name="Henrissat B."/>
            <person name="Martin F."/>
            <person name="Cullen D."/>
            <person name="Hibbett D.S."/>
            <person name="Grigoriev I.V."/>
        </authorList>
    </citation>
    <scope>NUCLEOTIDE SEQUENCE [LARGE SCALE GENOMIC DNA]</scope>
    <source>
        <strain evidence="10">CBS 339.88</strain>
    </source>
</reference>
<proteinExistence type="predicted"/>
<feature type="transmembrane region" description="Helical" evidence="7">
    <location>
        <begin position="143"/>
        <end position="166"/>
    </location>
</feature>
<feature type="transmembrane region" description="Helical" evidence="7">
    <location>
        <begin position="89"/>
        <end position="111"/>
    </location>
</feature>
<feature type="transmembrane region" description="Helical" evidence="7">
    <location>
        <begin position="346"/>
        <end position="365"/>
    </location>
</feature>
<dbReference type="AlphaFoldDB" id="A0A067SPC6"/>
<keyword evidence="5 7" id="KW-0472">Membrane</keyword>
<keyword evidence="10" id="KW-1185">Reference proteome</keyword>
<evidence type="ECO:0000256" key="7">
    <source>
        <dbReference type="SAM" id="Phobius"/>
    </source>
</evidence>
<dbReference type="OrthoDB" id="2985014at2759"/>
<evidence type="ECO:0000256" key="3">
    <source>
        <dbReference type="ARBA" id="ARBA00022692"/>
    </source>
</evidence>
<feature type="transmembrane region" description="Helical" evidence="7">
    <location>
        <begin position="319"/>
        <end position="339"/>
    </location>
</feature>
<dbReference type="InterPro" id="IPR020846">
    <property type="entry name" value="MFS_dom"/>
</dbReference>
<feature type="transmembrane region" description="Helical" evidence="7">
    <location>
        <begin position="118"/>
        <end position="137"/>
    </location>
</feature>
<dbReference type="EMBL" id="KL142388">
    <property type="protein sequence ID" value="KDR72761.1"/>
    <property type="molecule type" value="Genomic_DNA"/>
</dbReference>
<feature type="compositionally biased region" description="Polar residues" evidence="6">
    <location>
        <begin position="7"/>
        <end position="21"/>
    </location>
</feature>
<keyword evidence="3 7" id="KW-0812">Transmembrane</keyword>
<evidence type="ECO:0000256" key="4">
    <source>
        <dbReference type="ARBA" id="ARBA00022989"/>
    </source>
</evidence>
<dbReference type="Gene3D" id="1.20.1250.20">
    <property type="entry name" value="MFS general substrate transporter like domains"/>
    <property type="match status" value="2"/>
</dbReference>
<comment type="subcellular location">
    <subcellularLocation>
        <location evidence="1">Membrane</location>
        <topology evidence="1">Multi-pass membrane protein</topology>
    </subcellularLocation>
</comment>
<evidence type="ECO:0000259" key="8">
    <source>
        <dbReference type="PROSITE" id="PS50850"/>
    </source>
</evidence>
<feature type="transmembrane region" description="Helical" evidence="7">
    <location>
        <begin position="282"/>
        <end position="307"/>
    </location>
</feature>
<dbReference type="HOGENOM" id="CLU_001265_0_1_1"/>
<feature type="region of interest" description="Disordered" evidence="6">
    <location>
        <begin position="1"/>
        <end position="22"/>
    </location>
</feature>
<dbReference type="FunFam" id="1.20.1250.20:FF:000034">
    <property type="entry name" value="MFS general substrate transporter"/>
    <property type="match status" value="1"/>
</dbReference>
<dbReference type="Pfam" id="PF07690">
    <property type="entry name" value="MFS_1"/>
    <property type="match status" value="1"/>
</dbReference>
<sequence>MEGIPGNGSTTDRLSSTVESSSLHKSDVENDLIGSVDQAKVKSAVRKLDLTILPVMTMFYFLSFLDRSNIGNARVAGLQKGLKMTDHQYQVAVTVTFVPYILAELPANLLLRKIGPNILMPAILTIWGIIVTLQGFVTSYHGLVVARAFLGLVEGPMFPGIVLYLSGFYTRKELSLRIAFFFSAASLSGAFSGLLAAAIVKMHGVGGKPAWSWIFILEGLFSVVVGLVSFFLVPATPKDSKFLSESQKELIIRRLESDRPFVNPSDSFSVKQVLASIRSPHVVIMFMVYFMGGTGLYGLALFLPSIVNQLGFSANKSQLLSVGPFAAGFVVTLLLAYLSDRYKSRAVPLILVSLLSVAGFSIYLTSKDKHVLYGSLYLMVPGIYGKTPVIAAWISNNSEPYYRRATSIALGFIATNAGGILSTWLYPTKEGPRFHRTTVINLIFTIMVIVLAGINALLLSWKNKQKEHSRAEILGPFSTEKEPDGGVRAWVELGDRHPDFRYVI</sequence>
<feature type="transmembrane region" description="Helical" evidence="7">
    <location>
        <begin position="211"/>
        <end position="233"/>
    </location>
</feature>
<evidence type="ECO:0000313" key="9">
    <source>
        <dbReference type="EMBL" id="KDR72761.1"/>
    </source>
</evidence>
<dbReference type="Proteomes" id="UP000027222">
    <property type="component" value="Unassembled WGS sequence"/>
</dbReference>
<protein>
    <recommendedName>
        <fullName evidence="8">Major facilitator superfamily (MFS) profile domain-containing protein</fullName>
    </recommendedName>
</protein>
<feature type="transmembrane region" description="Helical" evidence="7">
    <location>
        <begin position="406"/>
        <end position="426"/>
    </location>
</feature>
<keyword evidence="4 7" id="KW-1133">Transmembrane helix</keyword>